<reference evidence="3" key="3">
    <citation type="submission" date="2025-08" db="UniProtKB">
        <authorList>
            <consortium name="RefSeq"/>
        </authorList>
    </citation>
    <scope>IDENTIFICATION</scope>
    <source>
        <strain evidence="3">NI907</strain>
    </source>
</reference>
<gene>
    <name evidence="3" type="ORF">PgNI_06193</name>
</gene>
<evidence type="ECO:0000313" key="2">
    <source>
        <dbReference type="Proteomes" id="UP000515153"/>
    </source>
</evidence>
<protein>
    <submittedName>
        <fullName evidence="3">Uncharacterized protein</fullName>
    </submittedName>
</protein>
<evidence type="ECO:0000256" key="1">
    <source>
        <dbReference type="SAM" id="Phobius"/>
    </source>
</evidence>
<name>A0A6P8B801_PYRGI</name>
<reference evidence="2 3" key="1">
    <citation type="journal article" date="2019" name="Mol. Biol. Evol.">
        <title>Blast fungal genomes show frequent chromosomal changes, gene gains and losses, and effector gene turnover.</title>
        <authorList>
            <person name="Gomez Luciano L.B."/>
            <person name="Jason Tsai I."/>
            <person name="Chuma I."/>
            <person name="Tosa Y."/>
            <person name="Chen Y.H."/>
            <person name="Li J.Y."/>
            <person name="Li M.Y."/>
            <person name="Jade Lu M.Y."/>
            <person name="Nakayashiki H."/>
            <person name="Li W.H."/>
        </authorList>
    </citation>
    <scope>NUCLEOTIDE SEQUENCE [LARGE SCALE GENOMIC DNA]</scope>
    <source>
        <strain evidence="2 3">NI907</strain>
    </source>
</reference>
<dbReference type="GeneID" id="41961128"/>
<proteinExistence type="predicted"/>
<dbReference type="RefSeq" id="XP_030983134.1">
    <property type="nucleotide sequence ID" value="XM_031126219.1"/>
</dbReference>
<dbReference type="AlphaFoldDB" id="A0A6P8B801"/>
<dbReference type="KEGG" id="pgri:PgNI_06193"/>
<sequence>MATPGTPTTNWRTPFDFNKLEPKCIFLVHLPTFFLVSGLAAFSSWTRGRSGREGLLFPPLRMLRLRLPLRIFPQKHPSLPGSGALNHQRLAHHRPAQNGWVLVVASADAATGPSGTVGRDRG</sequence>
<evidence type="ECO:0000313" key="3">
    <source>
        <dbReference type="RefSeq" id="XP_030983134.1"/>
    </source>
</evidence>
<accession>A0A6P8B801</accession>
<keyword evidence="1" id="KW-0812">Transmembrane</keyword>
<reference evidence="3" key="2">
    <citation type="submission" date="2019-10" db="EMBL/GenBank/DDBJ databases">
        <authorList>
            <consortium name="NCBI Genome Project"/>
        </authorList>
    </citation>
    <scope>NUCLEOTIDE SEQUENCE</scope>
    <source>
        <strain evidence="3">NI907</strain>
    </source>
</reference>
<dbReference type="Proteomes" id="UP000515153">
    <property type="component" value="Chromosome I"/>
</dbReference>
<organism evidence="2 3">
    <name type="scientific">Pyricularia grisea</name>
    <name type="common">Crabgrass-specific blast fungus</name>
    <name type="synonym">Magnaporthe grisea</name>
    <dbReference type="NCBI Taxonomy" id="148305"/>
    <lineage>
        <taxon>Eukaryota</taxon>
        <taxon>Fungi</taxon>
        <taxon>Dikarya</taxon>
        <taxon>Ascomycota</taxon>
        <taxon>Pezizomycotina</taxon>
        <taxon>Sordariomycetes</taxon>
        <taxon>Sordariomycetidae</taxon>
        <taxon>Magnaporthales</taxon>
        <taxon>Pyriculariaceae</taxon>
        <taxon>Pyricularia</taxon>
    </lineage>
</organism>
<keyword evidence="1" id="KW-0472">Membrane</keyword>
<feature type="transmembrane region" description="Helical" evidence="1">
    <location>
        <begin position="25"/>
        <end position="45"/>
    </location>
</feature>
<keyword evidence="1" id="KW-1133">Transmembrane helix</keyword>
<keyword evidence="2" id="KW-1185">Reference proteome</keyword>